<name>A0ABP8NDA8_9BACT</name>
<comment type="caution">
    <text evidence="1">The sequence shown here is derived from an EMBL/GenBank/DDBJ whole genome shotgun (WGS) entry which is preliminary data.</text>
</comment>
<protein>
    <submittedName>
        <fullName evidence="1">DUF3108 domain-containing protein</fullName>
    </submittedName>
</protein>
<proteinExistence type="predicted"/>
<gene>
    <name evidence="1" type="ORF">GCM10023093_13320</name>
</gene>
<dbReference type="EMBL" id="BAABFA010000009">
    <property type="protein sequence ID" value="GAA4463930.1"/>
    <property type="molecule type" value="Genomic_DNA"/>
</dbReference>
<sequence>MTLAMAAMLYAIPHRAAAQYDFCNSRNTSYKHGERLKFKVYYNMGFIWIYAGDATFTTTSKDLGGQKVFYIAGYGKTASSYEWFYKVRDMYETYVDQETMLPVRFIRDVNEGGLKFKHDVTFDHSKRNAVSAGKDYQIPACTQDVLSAIYFARNIDYSRYHPGDRIPFDMFLDDKVYSLYIKYLGKERIETKRGTFNAIKIAPLLIDGTIFSGGEKMTVWVSDDKNHIPLRVNSPITVGSIKVDLMEYDNLRNPFDALVSLNN</sequence>
<accession>A0ABP8NDA8</accession>
<dbReference type="InterPro" id="IPR021457">
    <property type="entry name" value="DUF3108"/>
</dbReference>
<reference evidence="2" key="1">
    <citation type="journal article" date="2019" name="Int. J. Syst. Evol. Microbiol.">
        <title>The Global Catalogue of Microorganisms (GCM) 10K type strain sequencing project: providing services to taxonomists for standard genome sequencing and annotation.</title>
        <authorList>
            <consortium name="The Broad Institute Genomics Platform"/>
            <consortium name="The Broad Institute Genome Sequencing Center for Infectious Disease"/>
            <person name="Wu L."/>
            <person name="Ma J."/>
        </authorList>
    </citation>
    <scope>NUCLEOTIDE SEQUENCE [LARGE SCALE GENOMIC DNA]</scope>
    <source>
        <strain evidence="2">JCM 32105</strain>
    </source>
</reference>
<dbReference type="Pfam" id="PF11306">
    <property type="entry name" value="DUF3108"/>
    <property type="match status" value="1"/>
</dbReference>
<keyword evidence="2" id="KW-1185">Reference proteome</keyword>
<organism evidence="1 2">
    <name type="scientific">Nemorincola caseinilytica</name>
    <dbReference type="NCBI Taxonomy" id="2054315"/>
    <lineage>
        <taxon>Bacteria</taxon>
        <taxon>Pseudomonadati</taxon>
        <taxon>Bacteroidota</taxon>
        <taxon>Chitinophagia</taxon>
        <taxon>Chitinophagales</taxon>
        <taxon>Chitinophagaceae</taxon>
        <taxon>Nemorincola</taxon>
    </lineage>
</organism>
<evidence type="ECO:0000313" key="2">
    <source>
        <dbReference type="Proteomes" id="UP001500067"/>
    </source>
</evidence>
<dbReference type="Proteomes" id="UP001500067">
    <property type="component" value="Unassembled WGS sequence"/>
</dbReference>
<evidence type="ECO:0000313" key="1">
    <source>
        <dbReference type="EMBL" id="GAA4463930.1"/>
    </source>
</evidence>